<dbReference type="GO" id="GO:0006397">
    <property type="term" value="P:mRNA processing"/>
    <property type="evidence" value="ECO:0007669"/>
    <property type="project" value="UniProtKB-KW"/>
</dbReference>
<evidence type="ECO:0000256" key="3">
    <source>
        <dbReference type="ARBA" id="ARBA00022664"/>
    </source>
</evidence>
<dbReference type="AlphaFoldDB" id="A0A4P9XKH8"/>
<dbReference type="GO" id="GO:0008380">
    <property type="term" value="P:RNA splicing"/>
    <property type="evidence" value="ECO:0007669"/>
    <property type="project" value="UniProtKB-KW"/>
</dbReference>
<evidence type="ECO:0000256" key="6">
    <source>
        <dbReference type="ARBA" id="ARBA00023242"/>
    </source>
</evidence>
<evidence type="ECO:0000259" key="8">
    <source>
        <dbReference type="SMART" id="SM01115"/>
    </source>
</evidence>
<protein>
    <recommendedName>
        <fullName evidence="8">CWF21 domain-containing protein</fullName>
    </recommendedName>
</protein>
<dbReference type="OrthoDB" id="10267305at2759"/>
<evidence type="ECO:0000256" key="2">
    <source>
        <dbReference type="ARBA" id="ARBA00005954"/>
    </source>
</evidence>
<evidence type="ECO:0000256" key="4">
    <source>
        <dbReference type="ARBA" id="ARBA00022728"/>
    </source>
</evidence>
<keyword evidence="4" id="KW-0747">Spliceosome</keyword>
<gene>
    <name evidence="9" type="ORF">THASP1DRAFT_2832</name>
</gene>
<keyword evidence="6" id="KW-0539">Nucleus</keyword>
<dbReference type="Proteomes" id="UP000271241">
    <property type="component" value="Unassembled WGS sequence"/>
</dbReference>
<evidence type="ECO:0000256" key="5">
    <source>
        <dbReference type="ARBA" id="ARBA00023187"/>
    </source>
</evidence>
<dbReference type="CDD" id="cd21372">
    <property type="entry name" value="cwf21_CWC21-like"/>
    <property type="match status" value="1"/>
</dbReference>
<dbReference type="STRING" id="78915.A0A4P9XKH8"/>
<dbReference type="EMBL" id="KZ992918">
    <property type="protein sequence ID" value="RKP06275.1"/>
    <property type="molecule type" value="Genomic_DNA"/>
</dbReference>
<evidence type="ECO:0000256" key="1">
    <source>
        <dbReference type="ARBA" id="ARBA00004123"/>
    </source>
</evidence>
<comment type="similarity">
    <text evidence="2">Belongs to the CWC21 family.</text>
</comment>
<evidence type="ECO:0000313" key="10">
    <source>
        <dbReference type="Proteomes" id="UP000271241"/>
    </source>
</evidence>
<name>A0A4P9XKH8_9FUNG</name>
<dbReference type="InterPro" id="IPR013170">
    <property type="entry name" value="mRNA_splic_Cwf21_dom"/>
</dbReference>
<dbReference type="SMART" id="SM01115">
    <property type="entry name" value="cwf21"/>
    <property type="match status" value="1"/>
</dbReference>
<feature type="domain" description="CWF21" evidence="8">
    <location>
        <begin position="58"/>
        <end position="103"/>
    </location>
</feature>
<organism evidence="9 10">
    <name type="scientific">Thamnocephalis sphaerospora</name>
    <dbReference type="NCBI Taxonomy" id="78915"/>
    <lineage>
        <taxon>Eukaryota</taxon>
        <taxon>Fungi</taxon>
        <taxon>Fungi incertae sedis</taxon>
        <taxon>Zoopagomycota</taxon>
        <taxon>Zoopagomycotina</taxon>
        <taxon>Zoopagomycetes</taxon>
        <taxon>Zoopagales</taxon>
        <taxon>Sigmoideomycetaceae</taxon>
        <taxon>Thamnocephalis</taxon>
    </lineage>
</organism>
<dbReference type="GO" id="GO:0005681">
    <property type="term" value="C:spliceosomal complex"/>
    <property type="evidence" value="ECO:0007669"/>
    <property type="project" value="UniProtKB-KW"/>
</dbReference>
<dbReference type="PANTHER" id="PTHR36562:SF5">
    <property type="entry name" value="SERINE_ARGININE REPETITIVE MATRIX 2"/>
    <property type="match status" value="1"/>
</dbReference>
<proteinExistence type="inferred from homology"/>
<sequence>MYNGIGLTTPRGSGTNGYVVRNLSSIQQRRREPVKPFHELEEEHRERFRERKPNEEILLHERKREVELKCMTLQLTLEEDGVPEAEVEEKVGELRQRLLKDLDQVQLKNAKLLKEHETHQLQKAKEEENVRMQAALGVSTEYVEGQAFDRELQERLRQERREAREARERERE</sequence>
<keyword evidence="7" id="KW-0175">Coiled coil</keyword>
<dbReference type="Gene3D" id="6.10.140.420">
    <property type="match status" value="1"/>
</dbReference>
<accession>A0A4P9XKH8</accession>
<feature type="non-terminal residue" evidence="9">
    <location>
        <position position="172"/>
    </location>
</feature>
<dbReference type="Pfam" id="PF08312">
    <property type="entry name" value="cwf21"/>
    <property type="match status" value="1"/>
</dbReference>
<dbReference type="PANTHER" id="PTHR36562">
    <property type="entry name" value="SERINE/ARGININE REPETITIVE MATRIX 2"/>
    <property type="match status" value="1"/>
</dbReference>
<dbReference type="InterPro" id="IPR051372">
    <property type="entry name" value="CWC21"/>
</dbReference>
<comment type="subcellular location">
    <subcellularLocation>
        <location evidence="1">Nucleus</location>
    </subcellularLocation>
</comment>
<evidence type="ECO:0000256" key="7">
    <source>
        <dbReference type="SAM" id="Coils"/>
    </source>
</evidence>
<evidence type="ECO:0000313" key="9">
    <source>
        <dbReference type="EMBL" id="RKP06275.1"/>
    </source>
</evidence>
<feature type="coiled-coil region" evidence="7">
    <location>
        <begin position="95"/>
        <end position="169"/>
    </location>
</feature>
<keyword evidence="5" id="KW-0508">mRNA splicing</keyword>
<reference evidence="10" key="1">
    <citation type="journal article" date="2018" name="Nat. Microbiol.">
        <title>Leveraging single-cell genomics to expand the fungal tree of life.</title>
        <authorList>
            <person name="Ahrendt S.R."/>
            <person name="Quandt C.A."/>
            <person name="Ciobanu D."/>
            <person name="Clum A."/>
            <person name="Salamov A."/>
            <person name="Andreopoulos B."/>
            <person name="Cheng J.F."/>
            <person name="Woyke T."/>
            <person name="Pelin A."/>
            <person name="Henrissat B."/>
            <person name="Reynolds N.K."/>
            <person name="Benny G.L."/>
            <person name="Smith M.E."/>
            <person name="James T.Y."/>
            <person name="Grigoriev I.V."/>
        </authorList>
    </citation>
    <scope>NUCLEOTIDE SEQUENCE [LARGE SCALE GENOMIC DNA]</scope>
    <source>
        <strain evidence="10">RSA 1356</strain>
    </source>
</reference>
<keyword evidence="3" id="KW-0507">mRNA processing</keyword>
<keyword evidence="10" id="KW-1185">Reference proteome</keyword>